<gene>
    <name evidence="3" type="ORF">CLV62_11835</name>
</gene>
<dbReference type="OrthoDB" id="994172at2"/>
<comment type="caution">
    <text evidence="3">The sequence shown here is derived from an EMBL/GenBank/DDBJ whole genome shotgun (WGS) entry which is preliminary data.</text>
</comment>
<dbReference type="InterPro" id="IPR029052">
    <property type="entry name" value="Metallo-depent_PP-like"/>
</dbReference>
<dbReference type="GO" id="GO:0016787">
    <property type="term" value="F:hydrolase activity"/>
    <property type="evidence" value="ECO:0007669"/>
    <property type="project" value="InterPro"/>
</dbReference>
<dbReference type="Proteomes" id="UP000247973">
    <property type="component" value="Unassembled WGS sequence"/>
</dbReference>
<evidence type="ECO:0000256" key="1">
    <source>
        <dbReference type="SAM" id="SignalP"/>
    </source>
</evidence>
<dbReference type="AlphaFoldDB" id="A0A2V3PMC8"/>
<dbReference type="EMBL" id="QICL01000018">
    <property type="protein sequence ID" value="PXV62647.1"/>
    <property type="molecule type" value="Genomic_DNA"/>
</dbReference>
<dbReference type="InterPro" id="IPR004843">
    <property type="entry name" value="Calcineurin-like_PHP"/>
</dbReference>
<organism evidence="3 4">
    <name type="scientific">Dysgonomonas alginatilytica</name>
    <dbReference type="NCBI Taxonomy" id="1605892"/>
    <lineage>
        <taxon>Bacteria</taxon>
        <taxon>Pseudomonadati</taxon>
        <taxon>Bacteroidota</taxon>
        <taxon>Bacteroidia</taxon>
        <taxon>Bacteroidales</taxon>
        <taxon>Dysgonomonadaceae</taxon>
        <taxon>Dysgonomonas</taxon>
    </lineage>
</organism>
<protein>
    <submittedName>
        <fullName evidence="3">3',5'-cyclic AMP phosphodiesterase CpdA</fullName>
    </submittedName>
</protein>
<accession>A0A2V3PMC8</accession>
<dbReference type="Gene3D" id="2.60.40.10">
    <property type="entry name" value="Immunoglobulins"/>
    <property type="match status" value="1"/>
</dbReference>
<proteinExistence type="predicted"/>
<dbReference type="PANTHER" id="PTHR43143:SF1">
    <property type="entry name" value="SERINE_THREONINE-PROTEIN PHOSPHATASE CPPED1"/>
    <property type="match status" value="1"/>
</dbReference>
<dbReference type="InterPro" id="IPR003961">
    <property type="entry name" value="FN3_dom"/>
</dbReference>
<dbReference type="CDD" id="cd00063">
    <property type="entry name" value="FN3"/>
    <property type="match status" value="1"/>
</dbReference>
<dbReference type="InterPro" id="IPR013783">
    <property type="entry name" value="Ig-like_fold"/>
</dbReference>
<dbReference type="InterPro" id="IPR036116">
    <property type="entry name" value="FN3_sf"/>
</dbReference>
<dbReference type="Pfam" id="PF00041">
    <property type="entry name" value="fn3"/>
    <property type="match status" value="1"/>
</dbReference>
<evidence type="ECO:0000259" key="2">
    <source>
        <dbReference type="PROSITE" id="PS50853"/>
    </source>
</evidence>
<dbReference type="SUPFAM" id="SSF56300">
    <property type="entry name" value="Metallo-dependent phosphatases"/>
    <property type="match status" value="1"/>
</dbReference>
<keyword evidence="1" id="KW-0732">Signal</keyword>
<feature type="domain" description="Fibronectin type-III" evidence="2">
    <location>
        <begin position="316"/>
        <end position="416"/>
    </location>
</feature>
<feature type="signal peptide" evidence="1">
    <location>
        <begin position="1"/>
        <end position="21"/>
    </location>
</feature>
<evidence type="ECO:0000313" key="4">
    <source>
        <dbReference type="Proteomes" id="UP000247973"/>
    </source>
</evidence>
<evidence type="ECO:0000313" key="3">
    <source>
        <dbReference type="EMBL" id="PXV62647.1"/>
    </source>
</evidence>
<keyword evidence="4" id="KW-1185">Reference proteome</keyword>
<dbReference type="Gene3D" id="3.60.21.10">
    <property type="match status" value="1"/>
</dbReference>
<dbReference type="PROSITE" id="PS50853">
    <property type="entry name" value="FN3"/>
    <property type="match status" value="1"/>
</dbReference>
<name>A0A2V3PMC8_9BACT</name>
<dbReference type="InterPro" id="IPR051918">
    <property type="entry name" value="STPP_CPPED1"/>
</dbReference>
<reference evidence="3 4" key="1">
    <citation type="submission" date="2018-03" db="EMBL/GenBank/DDBJ databases">
        <title>Genomic Encyclopedia of Archaeal and Bacterial Type Strains, Phase II (KMG-II): from individual species to whole genera.</title>
        <authorList>
            <person name="Goeker M."/>
        </authorList>
    </citation>
    <scope>NUCLEOTIDE SEQUENCE [LARGE SCALE GENOMIC DNA]</scope>
    <source>
        <strain evidence="3 4">DSM 100214</strain>
    </source>
</reference>
<dbReference type="RefSeq" id="WP_110311318.1">
    <property type="nucleotide sequence ID" value="NZ_QICL01000018.1"/>
</dbReference>
<sequence>MKKHVYLFLCVFLLTCTHLFSQSPFSFIVVSDTHLGREGSEEKNRATLRYLLNQPNKPEAIFIVGDLTNNGHQQEYDLFKKVYTEEFPANFPRYYCLGNHDRYNDKGSENTRFQNTLGQDLNQYVEVNDYPFILISMENSSYDKCYTEPSRKFLSEKLEYAAQKYPGKPIFVFFHMPVVNTVYGSYEIGGKDSWGTGGLKDICEQYPQIVAFSGHSHYPIGDERSIHQDKFTSVNDGSIAYSEIETGKTEGIHPEGFNDVTEGMIVSIDNSRVNIHRYNTAQAVEIKTPWEIRTPHDGSAFIYKDRKDDRAPKFARGIKPTFYNITENGCRLLWKQASDNDIVHHYKILLTKKGEKDTPPTIMTIFSGFFLNAEMPQSKGWDLKDLDAGSTYNVLISAVDSFGNESKPIKGSFTTL</sequence>
<feature type="chain" id="PRO_5016135314" evidence="1">
    <location>
        <begin position="22"/>
        <end position="416"/>
    </location>
</feature>
<dbReference type="Pfam" id="PF00149">
    <property type="entry name" value="Metallophos"/>
    <property type="match status" value="1"/>
</dbReference>
<dbReference type="PANTHER" id="PTHR43143">
    <property type="entry name" value="METALLOPHOSPHOESTERASE, CALCINEURIN SUPERFAMILY"/>
    <property type="match status" value="1"/>
</dbReference>
<dbReference type="SUPFAM" id="SSF49265">
    <property type="entry name" value="Fibronectin type III"/>
    <property type="match status" value="1"/>
</dbReference>